<gene>
    <name evidence="10" type="ORF">ACFP3M_06245</name>
</gene>
<protein>
    <submittedName>
        <fullName evidence="10">Pycsar system effector family protein</fullName>
    </submittedName>
</protein>
<evidence type="ECO:0000259" key="9">
    <source>
        <dbReference type="Pfam" id="PF18967"/>
    </source>
</evidence>
<proteinExistence type="predicted"/>
<reference evidence="11" key="1">
    <citation type="journal article" date="2019" name="Int. J. Syst. Evol. Microbiol.">
        <title>The Global Catalogue of Microorganisms (GCM) 10K type strain sequencing project: providing services to taxonomists for standard genome sequencing and annotation.</title>
        <authorList>
            <consortium name="The Broad Institute Genomics Platform"/>
            <consortium name="The Broad Institute Genome Sequencing Center for Infectious Disease"/>
            <person name="Wu L."/>
            <person name="Ma J."/>
        </authorList>
    </citation>
    <scope>NUCLEOTIDE SEQUENCE [LARGE SCALE GENOMIC DNA]</scope>
    <source>
        <strain evidence="11">CGMCC 1.15809</strain>
    </source>
</reference>
<keyword evidence="4" id="KW-0547">Nucleotide-binding</keyword>
<dbReference type="Pfam" id="PF18967">
    <property type="entry name" value="PycTM"/>
    <property type="match status" value="1"/>
</dbReference>
<dbReference type="EMBL" id="JBHSPW010000002">
    <property type="protein sequence ID" value="MFC5892417.1"/>
    <property type="molecule type" value="Genomic_DNA"/>
</dbReference>
<dbReference type="Proteomes" id="UP001596241">
    <property type="component" value="Unassembled WGS sequence"/>
</dbReference>
<evidence type="ECO:0000256" key="3">
    <source>
        <dbReference type="ARBA" id="ARBA00022692"/>
    </source>
</evidence>
<keyword evidence="11" id="KW-1185">Reference proteome</keyword>
<dbReference type="RefSeq" id="WP_345087745.1">
    <property type="nucleotide sequence ID" value="NZ_BAAAWG010000013.1"/>
</dbReference>
<keyword evidence="2" id="KW-1003">Cell membrane</keyword>
<comment type="subcellular location">
    <subcellularLocation>
        <location evidence="1">Cell membrane</location>
    </subcellularLocation>
</comment>
<keyword evidence="5 8" id="KW-1133">Transmembrane helix</keyword>
<organism evidence="10 11">
    <name type="scientific">Streptomyces ramulosus</name>
    <dbReference type="NCBI Taxonomy" id="47762"/>
    <lineage>
        <taxon>Bacteria</taxon>
        <taxon>Bacillati</taxon>
        <taxon>Actinomycetota</taxon>
        <taxon>Actinomycetes</taxon>
        <taxon>Kitasatosporales</taxon>
        <taxon>Streptomycetaceae</taxon>
        <taxon>Streptomyces</taxon>
    </lineage>
</organism>
<comment type="caution">
    <text evidence="10">The sequence shown here is derived from an EMBL/GenBank/DDBJ whole genome shotgun (WGS) entry which is preliminary data.</text>
</comment>
<name>A0ABW1FD68_9ACTN</name>
<evidence type="ECO:0000256" key="7">
    <source>
        <dbReference type="ARBA" id="ARBA00023136"/>
    </source>
</evidence>
<feature type="domain" description="Pycsar effector protein" evidence="9">
    <location>
        <begin position="13"/>
        <end position="171"/>
    </location>
</feature>
<keyword evidence="6" id="KW-0051">Antiviral defense</keyword>
<evidence type="ECO:0000256" key="1">
    <source>
        <dbReference type="ARBA" id="ARBA00004236"/>
    </source>
</evidence>
<feature type="transmembrane region" description="Helical" evidence="8">
    <location>
        <begin position="150"/>
        <end position="175"/>
    </location>
</feature>
<evidence type="ECO:0000313" key="11">
    <source>
        <dbReference type="Proteomes" id="UP001596241"/>
    </source>
</evidence>
<sequence>MAPTGEAAADHPAQYMLTALQTTHQHADAKAGILAAAQATLVGTSGTWIRQSVAVCGQGGADGVYAGTLLALFVCGLVAGAVTLAATVRPRLLRGSAGNNRYSFVQLASGPDIADTPTTGTPAADEAADRRDLSHTVRFLAHVAVRKYRWLTGAVVCTAVMGVSAGLSVALLPVLA</sequence>
<keyword evidence="7 8" id="KW-0472">Membrane</keyword>
<evidence type="ECO:0000256" key="4">
    <source>
        <dbReference type="ARBA" id="ARBA00022741"/>
    </source>
</evidence>
<evidence type="ECO:0000256" key="6">
    <source>
        <dbReference type="ARBA" id="ARBA00023118"/>
    </source>
</evidence>
<feature type="transmembrane region" description="Helical" evidence="8">
    <location>
        <begin position="64"/>
        <end position="86"/>
    </location>
</feature>
<accession>A0ABW1FD68</accession>
<evidence type="ECO:0000256" key="5">
    <source>
        <dbReference type="ARBA" id="ARBA00022989"/>
    </source>
</evidence>
<evidence type="ECO:0000313" key="10">
    <source>
        <dbReference type="EMBL" id="MFC5892417.1"/>
    </source>
</evidence>
<evidence type="ECO:0000256" key="8">
    <source>
        <dbReference type="SAM" id="Phobius"/>
    </source>
</evidence>
<keyword evidence="3 8" id="KW-0812">Transmembrane</keyword>
<dbReference type="InterPro" id="IPR043760">
    <property type="entry name" value="PycTM_dom"/>
</dbReference>
<evidence type="ECO:0000256" key="2">
    <source>
        <dbReference type="ARBA" id="ARBA00022475"/>
    </source>
</evidence>